<accession>A0A073CDL4</accession>
<dbReference type="HOGENOM" id="CLU_134387_0_0_3"/>
<dbReference type="STRING" id="388467.A19Y_1298"/>
<gene>
    <name evidence="3" type="ORF">A19Y_1298</name>
</gene>
<dbReference type="Pfam" id="PF24732">
    <property type="entry name" value="ParE_like"/>
    <property type="match status" value="1"/>
</dbReference>
<dbReference type="InterPro" id="IPR056925">
    <property type="entry name" value="ParE-like"/>
</dbReference>
<dbReference type="GeneID" id="77287525"/>
<sequence length="133" mass="15459">MPKRKRTFPCGHKGYGKICHRCNQQEVTQDSHSQAIEDKRTKKLEWEASFTQDIIDLRGLPDYVVIKARTILAGLNDQKNYRDFGGKRLRHNRFIISIPVTRNYRMLCQDSGNLLVPQKVLSHEDYNVCKPGD</sequence>
<dbReference type="Pfam" id="PF24730">
    <property type="entry name" value="DUF7682"/>
    <property type="match status" value="1"/>
</dbReference>
<evidence type="ECO:0000259" key="2">
    <source>
        <dbReference type="Pfam" id="PF24732"/>
    </source>
</evidence>
<organism evidence="3 4">
    <name type="scientific">Planktothrix agardhii (strain NIVA-CYA 126/8)</name>
    <dbReference type="NCBI Taxonomy" id="388467"/>
    <lineage>
        <taxon>Bacteria</taxon>
        <taxon>Bacillati</taxon>
        <taxon>Cyanobacteriota</taxon>
        <taxon>Cyanophyceae</taxon>
        <taxon>Oscillatoriophycideae</taxon>
        <taxon>Oscillatoriales</taxon>
        <taxon>Microcoleaceae</taxon>
        <taxon>Planktothrix</taxon>
    </lineage>
</organism>
<dbReference type="AlphaFoldDB" id="A0A073CDL4"/>
<evidence type="ECO:0000259" key="1">
    <source>
        <dbReference type="Pfam" id="PF24730"/>
    </source>
</evidence>
<reference evidence="3 4" key="1">
    <citation type="journal article" date="2014" name="Appl. Environ. Microbiol.">
        <title>Elucidation of insertion elements encoded on plasmids and in vitro construction of shuttle vectors from the toxic cyanobacterium Planktothrix.</title>
        <authorList>
            <person name="Christiansen G."/>
            <person name="Goesmann A."/>
            <person name="Kurmayer R."/>
        </authorList>
    </citation>
    <scope>NUCLEOTIDE SEQUENCE [LARGE SCALE GENOMIC DNA]</scope>
    <source>
        <strain evidence="3 4">NIVA-CYA 126/8</strain>
    </source>
</reference>
<dbReference type="PATRIC" id="fig|388467.6.peg.1237"/>
<dbReference type="RefSeq" id="WP_026797214.1">
    <property type="nucleotide sequence ID" value="NZ_CM002803.1"/>
</dbReference>
<feature type="domain" description="ParE-like toxin" evidence="2">
    <location>
        <begin position="63"/>
        <end position="128"/>
    </location>
</feature>
<dbReference type="Proteomes" id="UP000027395">
    <property type="component" value="Chromosome"/>
</dbReference>
<evidence type="ECO:0000313" key="3">
    <source>
        <dbReference type="EMBL" id="KEI66369.1"/>
    </source>
</evidence>
<protein>
    <submittedName>
        <fullName evidence="3">Uncharacterized protein</fullName>
    </submittedName>
</protein>
<name>A0A073CDL4_PLAA1</name>
<feature type="domain" description="DUF7682" evidence="1">
    <location>
        <begin position="4"/>
        <end position="26"/>
    </location>
</feature>
<dbReference type="eggNOG" id="ENOG5031NB3">
    <property type="taxonomic scope" value="Bacteria"/>
</dbReference>
<keyword evidence="4" id="KW-1185">Reference proteome</keyword>
<proteinExistence type="predicted"/>
<dbReference type="InterPro" id="IPR056099">
    <property type="entry name" value="DUF7682"/>
</dbReference>
<evidence type="ECO:0000313" key="4">
    <source>
        <dbReference type="Proteomes" id="UP000027395"/>
    </source>
</evidence>
<dbReference type="EMBL" id="CM002803">
    <property type="protein sequence ID" value="KEI66369.1"/>
    <property type="molecule type" value="Genomic_DNA"/>
</dbReference>